<evidence type="ECO:0000256" key="1">
    <source>
        <dbReference type="SAM" id="MobiDB-lite"/>
    </source>
</evidence>
<dbReference type="EMBL" id="VSRR010047577">
    <property type="protein sequence ID" value="MPC78095.1"/>
    <property type="molecule type" value="Genomic_DNA"/>
</dbReference>
<comment type="caution">
    <text evidence="2">The sequence shown here is derived from an EMBL/GenBank/DDBJ whole genome shotgun (WGS) entry which is preliminary data.</text>
</comment>
<proteinExistence type="predicted"/>
<keyword evidence="3" id="KW-1185">Reference proteome</keyword>
<feature type="compositionally biased region" description="Basic and acidic residues" evidence="1">
    <location>
        <begin position="49"/>
        <end position="71"/>
    </location>
</feature>
<reference evidence="2 3" key="1">
    <citation type="submission" date="2019-05" db="EMBL/GenBank/DDBJ databases">
        <title>Another draft genome of Portunus trituberculatus and its Hox gene families provides insights of decapod evolution.</title>
        <authorList>
            <person name="Jeong J.-H."/>
            <person name="Song I."/>
            <person name="Kim S."/>
            <person name="Choi T."/>
            <person name="Kim D."/>
            <person name="Ryu S."/>
            <person name="Kim W."/>
        </authorList>
    </citation>
    <scope>NUCLEOTIDE SEQUENCE [LARGE SCALE GENOMIC DNA]</scope>
    <source>
        <tissue evidence="2">Muscle</tissue>
    </source>
</reference>
<dbReference type="Proteomes" id="UP000324222">
    <property type="component" value="Unassembled WGS sequence"/>
</dbReference>
<gene>
    <name evidence="2" type="ORF">E2C01_072573</name>
</gene>
<evidence type="ECO:0000313" key="2">
    <source>
        <dbReference type="EMBL" id="MPC78095.1"/>
    </source>
</evidence>
<evidence type="ECO:0000313" key="3">
    <source>
        <dbReference type="Proteomes" id="UP000324222"/>
    </source>
</evidence>
<dbReference type="AlphaFoldDB" id="A0A5B7I7J5"/>
<protein>
    <submittedName>
        <fullName evidence="2">Uncharacterized protein</fullName>
    </submittedName>
</protein>
<sequence>MLCFASALWRPWLKTAGLRRRGRGSVNLDRTMSVESEVLEDEGPGRVMEGGKDREAAGVKEESWEGRVCKE</sequence>
<organism evidence="2 3">
    <name type="scientific">Portunus trituberculatus</name>
    <name type="common">Swimming crab</name>
    <name type="synonym">Neptunus trituberculatus</name>
    <dbReference type="NCBI Taxonomy" id="210409"/>
    <lineage>
        <taxon>Eukaryota</taxon>
        <taxon>Metazoa</taxon>
        <taxon>Ecdysozoa</taxon>
        <taxon>Arthropoda</taxon>
        <taxon>Crustacea</taxon>
        <taxon>Multicrustacea</taxon>
        <taxon>Malacostraca</taxon>
        <taxon>Eumalacostraca</taxon>
        <taxon>Eucarida</taxon>
        <taxon>Decapoda</taxon>
        <taxon>Pleocyemata</taxon>
        <taxon>Brachyura</taxon>
        <taxon>Eubrachyura</taxon>
        <taxon>Portunoidea</taxon>
        <taxon>Portunidae</taxon>
        <taxon>Portuninae</taxon>
        <taxon>Portunus</taxon>
    </lineage>
</organism>
<accession>A0A5B7I7J5</accession>
<feature type="region of interest" description="Disordered" evidence="1">
    <location>
        <begin position="39"/>
        <end position="71"/>
    </location>
</feature>
<name>A0A5B7I7J5_PORTR</name>